<dbReference type="SUPFAM" id="SSF81886">
    <property type="entry name" value="Helical scaffold and wing domains of SecA"/>
    <property type="match status" value="1"/>
</dbReference>
<dbReference type="EC" id="7.4.2.8" evidence="11"/>
<accession>A0A140DXB4</accession>
<dbReference type="Pfam" id="PF07517">
    <property type="entry name" value="SecA_DEAD"/>
    <property type="match status" value="1"/>
</dbReference>
<protein>
    <recommendedName>
        <fullName evidence="11 12">Protein translocase subunit SecA</fullName>
        <ecNumber evidence="11">7.4.2.8</ecNumber>
    </recommendedName>
</protein>
<keyword evidence="9 11" id="KW-0811">Translocation</keyword>
<dbReference type="GO" id="GO:0008564">
    <property type="term" value="F:protein-exporting ATPase activity"/>
    <property type="evidence" value="ECO:0007669"/>
    <property type="project" value="UniProtKB-EC"/>
</dbReference>
<dbReference type="SMART" id="SM00958">
    <property type="entry name" value="SecA_PP_bind"/>
    <property type="match status" value="1"/>
</dbReference>
<evidence type="ECO:0000256" key="1">
    <source>
        <dbReference type="ARBA" id="ARBA00007650"/>
    </source>
</evidence>
<dbReference type="PROSITE" id="PS51196">
    <property type="entry name" value="SECA_MOTOR_DEAD"/>
    <property type="match status" value="1"/>
</dbReference>
<name>A0A140DXB4_9FIRM</name>
<dbReference type="FunFam" id="3.90.1440.10:FF:000001">
    <property type="entry name" value="Preprotein translocase subunit SecA"/>
    <property type="match status" value="1"/>
</dbReference>
<gene>
    <name evidence="11" type="primary">secA</name>
    <name evidence="16" type="ORF">AALO17_21570</name>
</gene>
<dbReference type="CDD" id="cd18803">
    <property type="entry name" value="SF2_C_secA"/>
    <property type="match status" value="1"/>
</dbReference>
<dbReference type="PANTHER" id="PTHR30612:SF0">
    <property type="entry name" value="CHLOROPLAST PROTEIN-TRANSPORTING ATPASE"/>
    <property type="match status" value="1"/>
</dbReference>
<dbReference type="InterPro" id="IPR000185">
    <property type="entry name" value="SecA"/>
</dbReference>
<evidence type="ECO:0000259" key="14">
    <source>
        <dbReference type="PROSITE" id="PS51194"/>
    </source>
</evidence>
<dbReference type="Proteomes" id="UP000069771">
    <property type="component" value="Chromosome"/>
</dbReference>
<evidence type="ECO:0000259" key="15">
    <source>
        <dbReference type="PROSITE" id="PS51196"/>
    </source>
</evidence>
<keyword evidence="7 11" id="KW-0653">Protein transport</keyword>
<dbReference type="GO" id="GO:0065002">
    <property type="term" value="P:intracellular protein transmembrane transport"/>
    <property type="evidence" value="ECO:0007669"/>
    <property type="project" value="UniProtKB-UniRule"/>
</dbReference>
<dbReference type="SUPFAM" id="SSF52540">
    <property type="entry name" value="P-loop containing nucleoside triphosphate hydrolases"/>
    <property type="match status" value="2"/>
</dbReference>
<dbReference type="InterPro" id="IPR027417">
    <property type="entry name" value="P-loop_NTPase"/>
</dbReference>
<dbReference type="GeneID" id="78478741"/>
<comment type="similarity">
    <text evidence="1 11 12">Belongs to the SecA family.</text>
</comment>
<dbReference type="InterPro" id="IPR036266">
    <property type="entry name" value="SecA_Wing/Scaffold_sf"/>
</dbReference>
<evidence type="ECO:0000313" key="16">
    <source>
        <dbReference type="EMBL" id="AMK55291.1"/>
    </source>
</evidence>
<dbReference type="GO" id="GO:0043952">
    <property type="term" value="P:protein transport by the Sec complex"/>
    <property type="evidence" value="ECO:0007669"/>
    <property type="project" value="TreeGrafter"/>
</dbReference>
<dbReference type="EMBL" id="CP011391">
    <property type="protein sequence ID" value="AMK55291.1"/>
    <property type="molecule type" value="Genomic_DNA"/>
</dbReference>
<dbReference type="HAMAP" id="MF_01382">
    <property type="entry name" value="SecA"/>
    <property type="match status" value="1"/>
</dbReference>
<proteinExistence type="inferred from homology"/>
<comment type="subcellular location">
    <subcellularLocation>
        <location evidence="11">Cell membrane</location>
        <topology evidence="11">Peripheral membrane protein</topology>
        <orientation evidence="11">Cytoplasmic side</orientation>
    </subcellularLocation>
    <subcellularLocation>
        <location evidence="11">Cytoplasm</location>
    </subcellularLocation>
    <text evidence="11">Distribution is 50-50.</text>
</comment>
<keyword evidence="4 11" id="KW-0963">Cytoplasm</keyword>
<dbReference type="InterPro" id="IPR011130">
    <property type="entry name" value="SecA_preprotein_X-link_dom"/>
</dbReference>
<keyword evidence="10 11" id="KW-0472">Membrane</keyword>
<dbReference type="InterPro" id="IPR020937">
    <property type="entry name" value="SecA_CS"/>
</dbReference>
<keyword evidence="2 11" id="KW-0813">Transport</keyword>
<dbReference type="Gene3D" id="1.10.3060.10">
    <property type="entry name" value="Helical scaffold and wing domains of SecA"/>
    <property type="match status" value="1"/>
</dbReference>
<keyword evidence="3 11" id="KW-1003">Cell membrane</keyword>
<dbReference type="InterPro" id="IPR014001">
    <property type="entry name" value="Helicase_ATP-bd"/>
</dbReference>
<dbReference type="Pfam" id="PF01043">
    <property type="entry name" value="SecA_PP_bind"/>
    <property type="match status" value="1"/>
</dbReference>
<evidence type="ECO:0000256" key="3">
    <source>
        <dbReference type="ARBA" id="ARBA00022475"/>
    </source>
</evidence>
<evidence type="ECO:0000256" key="6">
    <source>
        <dbReference type="ARBA" id="ARBA00022840"/>
    </source>
</evidence>
<dbReference type="NCBIfam" id="NF006630">
    <property type="entry name" value="PRK09200.1"/>
    <property type="match status" value="1"/>
</dbReference>
<dbReference type="InterPro" id="IPR014018">
    <property type="entry name" value="SecA_motor_DEAD"/>
</dbReference>
<reference evidence="16 17" key="1">
    <citation type="journal article" date="2016" name="Gut Pathog.">
        <title>Whole genome sequencing of "Faecalibaculum rodentium" ALO17, isolated from C57BL/6J laboratory mouse feces.</title>
        <authorList>
            <person name="Lim S."/>
            <person name="Chang D.H."/>
            <person name="Ahn S."/>
            <person name="Kim B.C."/>
        </authorList>
    </citation>
    <scope>NUCLEOTIDE SEQUENCE [LARGE SCALE GENOMIC DNA]</scope>
    <source>
        <strain evidence="16 17">Alo17</strain>
    </source>
</reference>
<dbReference type="STRING" id="1702221.AALO17_21570"/>
<dbReference type="GO" id="GO:0005886">
    <property type="term" value="C:plasma membrane"/>
    <property type="evidence" value="ECO:0007669"/>
    <property type="project" value="UniProtKB-SubCell"/>
</dbReference>
<sequence length="798" mass="91155">MAVFGGLFSEEKRELKKLEKTADQVLALEPKMQALSDEELKDKTREYRERLEKGETVDDLLPEAFATAREAAFRVINEKPYKVQIMGSVAMHRGDIAEMKTGEGKTLTATMAVYLNALSGQGVHVITVNEYLAGRDAAWMGEIYRFLGLSVGVNKRELSPREKREAYACDITYTTNSELGFDYLRDNMVTDVKDRVMRGLHVAFVDEVDSVLIDESRTPLIISGGKKQTANLYIAADRFVKTLTKPEYEFDKSTKENKLLSGDYDIDEKTRQVMLTDDGVAKAEKYFGLDNLYDLDHTQLVHHINQALRANYIMMREVEYVVNDEQEIVIVDQFTGRMMPGRAYSDGLHQAIEAKEGVPIKEETSTLATITYQNFFRLYEKLAGMTGTAKTEEEEFLSTYNMKVIVIPTNRPIARQDLPDEIYSRKESKYRALVNKVKELHEKGQPVLVGTIAVETSELISNMLDAEKIPHEVLNAKNHAREAEIVAKAGRPGSVTIATNMAGRGTDIKLTEQSRKLGGLAVLGSERHESRRIDNQLRGRSGRQGDPGFSRFYVSLEDSLIVRFGGDKLQALFNKMGDEQIESKAVTKSITMAQKRVEGFNFDTRKTLLDYDDVLRRQREIIYAQRNKILESEEVHDLVKVILEKAIDQAMQANLSNEKKQSVDAAGLAKSLEMMGLQDDKAIHAEELEGKSFDEVRDYLYDKVWNGYENEIKDVRSQFLPFEKTVVLRNIDRNWIEHIDRMDKLRSGIYLRSYAQNNPLQQYVQEGFDMFEDMNTRIDREIAFFLMKVRIRREPQQA</sequence>
<keyword evidence="5 11" id="KW-0547">Nucleotide-binding</keyword>
<evidence type="ECO:0000256" key="9">
    <source>
        <dbReference type="ARBA" id="ARBA00023010"/>
    </source>
</evidence>
<evidence type="ECO:0000256" key="4">
    <source>
        <dbReference type="ARBA" id="ARBA00022490"/>
    </source>
</evidence>
<dbReference type="NCBIfam" id="TIGR00963">
    <property type="entry name" value="secA"/>
    <property type="match status" value="1"/>
</dbReference>
<feature type="binding site" evidence="11">
    <location>
        <position position="507"/>
    </location>
    <ligand>
        <name>ATP</name>
        <dbReference type="ChEBI" id="CHEBI:30616"/>
    </ligand>
</feature>
<dbReference type="InterPro" id="IPR036670">
    <property type="entry name" value="SecA_X-link_sf"/>
</dbReference>
<dbReference type="FunFam" id="3.40.50.300:FF:000429">
    <property type="entry name" value="Preprotein translocase subunit SecA"/>
    <property type="match status" value="1"/>
</dbReference>
<comment type="subunit">
    <text evidence="11">Monomer and homodimer. Part of the essential Sec protein translocation apparatus which comprises SecA, SecYEG and auxiliary proteins SecDF. Other proteins may also be involved.</text>
</comment>
<dbReference type="SUPFAM" id="SSF81767">
    <property type="entry name" value="Pre-protein crosslinking domain of SecA"/>
    <property type="match status" value="1"/>
</dbReference>
<dbReference type="PATRIC" id="fig|1702221.3.peg.2096"/>
<feature type="domain" description="SecA family profile" evidence="15">
    <location>
        <begin position="1"/>
        <end position="585"/>
    </location>
</feature>
<dbReference type="Gene3D" id="3.40.50.300">
    <property type="entry name" value="P-loop containing nucleotide triphosphate hydrolases"/>
    <property type="match status" value="3"/>
</dbReference>
<comment type="catalytic activity">
    <reaction evidence="11">
        <text>ATP + H2O + cellular proteinSide 1 = ADP + phosphate + cellular proteinSide 2.</text>
        <dbReference type="EC" id="7.4.2.8"/>
    </reaction>
</comment>
<keyword evidence="17" id="KW-1185">Reference proteome</keyword>
<dbReference type="CDD" id="cd17928">
    <property type="entry name" value="DEXDc_SecA"/>
    <property type="match status" value="1"/>
</dbReference>
<dbReference type="PANTHER" id="PTHR30612">
    <property type="entry name" value="SECA INNER MEMBRANE COMPONENT OF SEC PROTEIN SECRETION SYSTEM"/>
    <property type="match status" value="1"/>
</dbReference>
<evidence type="ECO:0000256" key="12">
    <source>
        <dbReference type="RuleBase" id="RU003874"/>
    </source>
</evidence>
<dbReference type="GO" id="GO:0017038">
    <property type="term" value="P:protein import"/>
    <property type="evidence" value="ECO:0007669"/>
    <property type="project" value="InterPro"/>
</dbReference>
<evidence type="ECO:0000256" key="10">
    <source>
        <dbReference type="ARBA" id="ARBA00023136"/>
    </source>
</evidence>
<dbReference type="PROSITE" id="PS51192">
    <property type="entry name" value="HELICASE_ATP_BIND_1"/>
    <property type="match status" value="1"/>
</dbReference>
<dbReference type="InterPro" id="IPR011116">
    <property type="entry name" value="SecA_Wing/Scaffold"/>
</dbReference>
<dbReference type="PROSITE" id="PS01312">
    <property type="entry name" value="SECA"/>
    <property type="match status" value="1"/>
</dbReference>
<comment type="function">
    <text evidence="11">Part of the Sec protein translocase complex. Interacts with the SecYEG preprotein conducting channel. Has a central role in coupling the hydrolysis of ATP to the transfer of proteins into and across the cell membrane, serving as an ATP-driven molecular motor driving the stepwise translocation of polypeptide chains across the membrane.</text>
</comment>
<dbReference type="GO" id="GO:0005524">
    <property type="term" value="F:ATP binding"/>
    <property type="evidence" value="ECO:0007669"/>
    <property type="project" value="UniProtKB-UniRule"/>
</dbReference>
<dbReference type="InterPro" id="IPR044722">
    <property type="entry name" value="SecA_SF2_C"/>
</dbReference>
<feature type="binding site" evidence="11">
    <location>
        <position position="84"/>
    </location>
    <ligand>
        <name>ATP</name>
        <dbReference type="ChEBI" id="CHEBI:30616"/>
    </ligand>
</feature>
<dbReference type="OrthoDB" id="9805579at2"/>
<dbReference type="InterPro" id="IPR011115">
    <property type="entry name" value="SecA_DEAD"/>
</dbReference>
<evidence type="ECO:0000256" key="2">
    <source>
        <dbReference type="ARBA" id="ARBA00022448"/>
    </source>
</evidence>
<feature type="domain" description="Helicase C-terminal" evidence="14">
    <location>
        <begin position="429"/>
        <end position="598"/>
    </location>
</feature>
<evidence type="ECO:0000256" key="5">
    <source>
        <dbReference type="ARBA" id="ARBA00022741"/>
    </source>
</evidence>
<evidence type="ECO:0000259" key="13">
    <source>
        <dbReference type="PROSITE" id="PS51192"/>
    </source>
</evidence>
<evidence type="ECO:0000256" key="8">
    <source>
        <dbReference type="ARBA" id="ARBA00022967"/>
    </source>
</evidence>
<evidence type="ECO:0000256" key="7">
    <source>
        <dbReference type="ARBA" id="ARBA00022927"/>
    </source>
</evidence>
<dbReference type="RefSeq" id="WP_067558761.1">
    <property type="nucleotide sequence ID" value="NZ_CAJTBG010000050.1"/>
</dbReference>
<dbReference type="PRINTS" id="PR00906">
    <property type="entry name" value="SECA"/>
</dbReference>
<evidence type="ECO:0000256" key="11">
    <source>
        <dbReference type="HAMAP-Rule" id="MF_01382"/>
    </source>
</evidence>
<dbReference type="Pfam" id="PF07516">
    <property type="entry name" value="SecA_SW"/>
    <property type="match status" value="1"/>
</dbReference>
<dbReference type="KEGG" id="fro:AALO17_21570"/>
<dbReference type="InterPro" id="IPR001650">
    <property type="entry name" value="Helicase_C-like"/>
</dbReference>
<dbReference type="SMART" id="SM00957">
    <property type="entry name" value="SecA_DEAD"/>
    <property type="match status" value="1"/>
</dbReference>
<dbReference type="PROSITE" id="PS51194">
    <property type="entry name" value="HELICASE_CTER"/>
    <property type="match status" value="1"/>
</dbReference>
<keyword evidence="6 11" id="KW-0067">ATP-binding</keyword>
<dbReference type="Pfam" id="PF21090">
    <property type="entry name" value="P-loop_SecA"/>
    <property type="match status" value="1"/>
</dbReference>
<dbReference type="GO" id="GO:0005829">
    <property type="term" value="C:cytosol"/>
    <property type="evidence" value="ECO:0007669"/>
    <property type="project" value="TreeGrafter"/>
</dbReference>
<dbReference type="GO" id="GO:0031522">
    <property type="term" value="C:cell envelope Sec protein transport complex"/>
    <property type="evidence" value="ECO:0007669"/>
    <property type="project" value="TreeGrafter"/>
</dbReference>
<organism evidence="16 17">
    <name type="scientific">Faecalibaculum rodentium</name>
    <dbReference type="NCBI Taxonomy" id="1702221"/>
    <lineage>
        <taxon>Bacteria</taxon>
        <taxon>Bacillati</taxon>
        <taxon>Bacillota</taxon>
        <taxon>Erysipelotrichia</taxon>
        <taxon>Erysipelotrichales</taxon>
        <taxon>Erysipelotrichaceae</taxon>
        <taxon>Faecalibaculum</taxon>
    </lineage>
</organism>
<feature type="binding site" evidence="11">
    <location>
        <begin position="102"/>
        <end position="106"/>
    </location>
    <ligand>
        <name>ATP</name>
        <dbReference type="ChEBI" id="CHEBI:30616"/>
    </ligand>
</feature>
<feature type="domain" description="Helicase ATP-binding" evidence="13">
    <location>
        <begin position="86"/>
        <end position="224"/>
    </location>
</feature>
<evidence type="ECO:0000313" key="17">
    <source>
        <dbReference type="Proteomes" id="UP000069771"/>
    </source>
</evidence>
<dbReference type="Gene3D" id="3.90.1440.10">
    <property type="entry name" value="SecA, preprotein cross-linking domain"/>
    <property type="match status" value="1"/>
</dbReference>
<keyword evidence="8 11" id="KW-1278">Translocase</keyword>
<dbReference type="GO" id="GO:0006605">
    <property type="term" value="P:protein targeting"/>
    <property type="evidence" value="ECO:0007669"/>
    <property type="project" value="UniProtKB-UniRule"/>
</dbReference>
<dbReference type="AlphaFoldDB" id="A0A140DXB4"/>